<dbReference type="PANTHER" id="PTHR11954">
    <property type="entry name" value="D-DOPACHROME DECARBOXYLASE"/>
    <property type="match status" value="1"/>
</dbReference>
<name>A0A3N4LIG4_9PEZI</name>
<evidence type="ECO:0000256" key="4">
    <source>
        <dbReference type="ARBA" id="ARBA00022525"/>
    </source>
</evidence>
<proteinExistence type="inferred from homology"/>
<evidence type="ECO:0000256" key="5">
    <source>
        <dbReference type="ARBA" id="ARBA00023235"/>
    </source>
</evidence>
<dbReference type="EMBL" id="ML121571">
    <property type="protein sequence ID" value="RPB20441.1"/>
    <property type="molecule type" value="Genomic_DNA"/>
</dbReference>
<dbReference type="InterPro" id="IPR001398">
    <property type="entry name" value="Macrophage_inhib_fac"/>
</dbReference>
<keyword evidence="4" id="KW-0964">Secreted</keyword>
<protein>
    <recommendedName>
        <fullName evidence="12">L-dopachrome isomerase</fullName>
        <ecNumber evidence="9">5.3.2.1</ecNumber>
        <ecNumber evidence="8">5.3.3.12</ecNumber>
    </recommendedName>
    <alternativeName>
        <fullName evidence="10">L-dopachrome tautomerase</fullName>
    </alternativeName>
    <alternativeName>
        <fullName evidence="11">Phenylpyruvate tautomerase</fullName>
    </alternativeName>
</protein>
<evidence type="ECO:0000256" key="1">
    <source>
        <dbReference type="ARBA" id="ARBA00004613"/>
    </source>
</evidence>
<evidence type="ECO:0000256" key="13">
    <source>
        <dbReference type="SAM" id="MobiDB-lite"/>
    </source>
</evidence>
<evidence type="ECO:0000256" key="2">
    <source>
        <dbReference type="ARBA" id="ARBA00005851"/>
    </source>
</evidence>
<evidence type="ECO:0000256" key="8">
    <source>
        <dbReference type="ARBA" id="ARBA00038932"/>
    </source>
</evidence>
<dbReference type="GO" id="GO:0004167">
    <property type="term" value="F:dopachrome isomerase activity"/>
    <property type="evidence" value="ECO:0007669"/>
    <property type="project" value="UniProtKB-EC"/>
</dbReference>
<evidence type="ECO:0000256" key="12">
    <source>
        <dbReference type="ARBA" id="ARBA00042730"/>
    </source>
</evidence>
<evidence type="ECO:0000256" key="11">
    <source>
        <dbReference type="ARBA" id="ARBA00041912"/>
    </source>
</evidence>
<evidence type="ECO:0000256" key="6">
    <source>
        <dbReference type="ARBA" id="ARBA00036735"/>
    </source>
</evidence>
<organism evidence="14 15">
    <name type="scientific">Terfezia boudieri ATCC MYA-4762</name>
    <dbReference type="NCBI Taxonomy" id="1051890"/>
    <lineage>
        <taxon>Eukaryota</taxon>
        <taxon>Fungi</taxon>
        <taxon>Dikarya</taxon>
        <taxon>Ascomycota</taxon>
        <taxon>Pezizomycotina</taxon>
        <taxon>Pezizomycetes</taxon>
        <taxon>Pezizales</taxon>
        <taxon>Pezizaceae</taxon>
        <taxon>Terfezia</taxon>
    </lineage>
</organism>
<dbReference type="Proteomes" id="UP000267821">
    <property type="component" value="Unassembled WGS sequence"/>
</dbReference>
<dbReference type="STRING" id="1051890.A0A3N4LIG4"/>
<comment type="catalytic activity">
    <reaction evidence="6">
        <text>3-phenylpyruvate = enol-phenylpyruvate</text>
        <dbReference type="Rhea" id="RHEA:17097"/>
        <dbReference type="ChEBI" id="CHEBI:16815"/>
        <dbReference type="ChEBI" id="CHEBI:18005"/>
        <dbReference type="EC" id="5.3.2.1"/>
    </reaction>
</comment>
<evidence type="ECO:0000256" key="7">
    <source>
        <dbReference type="ARBA" id="ARBA00036823"/>
    </source>
</evidence>
<dbReference type="GO" id="GO:0005576">
    <property type="term" value="C:extracellular region"/>
    <property type="evidence" value="ECO:0007669"/>
    <property type="project" value="UniProtKB-SubCell"/>
</dbReference>
<dbReference type="AlphaFoldDB" id="A0A3N4LIG4"/>
<dbReference type="SUPFAM" id="SSF55331">
    <property type="entry name" value="Tautomerase/MIF"/>
    <property type="match status" value="1"/>
</dbReference>
<keyword evidence="15" id="KW-1185">Reference proteome</keyword>
<dbReference type="GO" id="GO:0050178">
    <property type="term" value="F:phenylpyruvate tautomerase activity"/>
    <property type="evidence" value="ECO:0007669"/>
    <property type="project" value="UniProtKB-EC"/>
</dbReference>
<comment type="catalytic activity">
    <reaction evidence="7">
        <text>L-dopachrome = 5,6-dihydroxyindole-2-carboxylate</text>
        <dbReference type="Rhea" id="RHEA:13041"/>
        <dbReference type="ChEBI" id="CHEBI:16875"/>
        <dbReference type="ChEBI" id="CHEBI:57509"/>
        <dbReference type="EC" id="5.3.3.12"/>
    </reaction>
</comment>
<dbReference type="InterPro" id="IPR014347">
    <property type="entry name" value="Tautomerase/MIF_sf"/>
</dbReference>
<dbReference type="EC" id="5.3.2.1" evidence="9"/>
<dbReference type="Pfam" id="PF01187">
    <property type="entry name" value="MIF"/>
    <property type="match status" value="1"/>
</dbReference>
<sequence length="273" mass="29797">MHDISEGGVQLPQRVETVEIMRNSGRATPADPSSIGKKSSKTDLKSRGGGHAYYNDAFAVREEGKKVPAAAGVWVEMKTNVILENEFDFIKSLSQVIAKRFSRTEETVAVSIDHSSCMMMGGTFDGCYLLTITSLSFISPTCNKRNTALISEWLSANLGVPSSRGFIRFVEPDASNYAMGGITCLDMLEKERSSTRMSMASTDGIPNGRAGKGFLSGRMSRMGKLDENRPSSNSMNLINSGRETVQSTYSEKVAVKRGRSMFSFLGRSQRIPA</sequence>
<evidence type="ECO:0000313" key="14">
    <source>
        <dbReference type="EMBL" id="RPB20441.1"/>
    </source>
</evidence>
<keyword evidence="3" id="KW-0202">Cytokine</keyword>
<accession>A0A3N4LIG4</accession>
<dbReference type="PANTHER" id="PTHR11954:SF6">
    <property type="entry name" value="MACROPHAGE MIGRATION INHIBITORY FACTOR"/>
    <property type="match status" value="1"/>
</dbReference>
<evidence type="ECO:0000256" key="9">
    <source>
        <dbReference type="ARBA" id="ARBA00039086"/>
    </source>
</evidence>
<reference evidence="14 15" key="1">
    <citation type="journal article" date="2018" name="Nat. Ecol. Evol.">
        <title>Pezizomycetes genomes reveal the molecular basis of ectomycorrhizal truffle lifestyle.</title>
        <authorList>
            <person name="Murat C."/>
            <person name="Payen T."/>
            <person name="Noel B."/>
            <person name="Kuo A."/>
            <person name="Morin E."/>
            <person name="Chen J."/>
            <person name="Kohler A."/>
            <person name="Krizsan K."/>
            <person name="Balestrini R."/>
            <person name="Da Silva C."/>
            <person name="Montanini B."/>
            <person name="Hainaut M."/>
            <person name="Levati E."/>
            <person name="Barry K.W."/>
            <person name="Belfiori B."/>
            <person name="Cichocki N."/>
            <person name="Clum A."/>
            <person name="Dockter R.B."/>
            <person name="Fauchery L."/>
            <person name="Guy J."/>
            <person name="Iotti M."/>
            <person name="Le Tacon F."/>
            <person name="Lindquist E.A."/>
            <person name="Lipzen A."/>
            <person name="Malagnac F."/>
            <person name="Mello A."/>
            <person name="Molinier V."/>
            <person name="Miyauchi S."/>
            <person name="Poulain J."/>
            <person name="Riccioni C."/>
            <person name="Rubini A."/>
            <person name="Sitrit Y."/>
            <person name="Splivallo R."/>
            <person name="Traeger S."/>
            <person name="Wang M."/>
            <person name="Zifcakova L."/>
            <person name="Wipf D."/>
            <person name="Zambonelli A."/>
            <person name="Paolocci F."/>
            <person name="Nowrousian M."/>
            <person name="Ottonello S."/>
            <person name="Baldrian P."/>
            <person name="Spatafora J.W."/>
            <person name="Henrissat B."/>
            <person name="Nagy L.G."/>
            <person name="Aury J.M."/>
            <person name="Wincker P."/>
            <person name="Grigoriev I.V."/>
            <person name="Bonfante P."/>
            <person name="Martin F.M."/>
        </authorList>
    </citation>
    <scope>NUCLEOTIDE SEQUENCE [LARGE SCALE GENOMIC DNA]</scope>
    <source>
        <strain evidence="14 15">ATCC MYA-4762</strain>
    </source>
</reference>
<dbReference type="OrthoDB" id="255819at2759"/>
<evidence type="ECO:0000256" key="3">
    <source>
        <dbReference type="ARBA" id="ARBA00022514"/>
    </source>
</evidence>
<comment type="similarity">
    <text evidence="2">Belongs to the MIF family.</text>
</comment>
<keyword evidence="5" id="KW-0413">Isomerase</keyword>
<evidence type="ECO:0000256" key="10">
    <source>
        <dbReference type="ARBA" id="ARBA00041631"/>
    </source>
</evidence>
<gene>
    <name evidence="14" type="ORF">L211DRAFT_792117</name>
</gene>
<evidence type="ECO:0000313" key="15">
    <source>
        <dbReference type="Proteomes" id="UP000267821"/>
    </source>
</evidence>
<dbReference type="InParanoid" id="A0A3N4LIG4"/>
<comment type="subcellular location">
    <subcellularLocation>
        <location evidence="1">Secreted</location>
    </subcellularLocation>
</comment>
<dbReference type="EC" id="5.3.3.12" evidence="8"/>
<dbReference type="Gene3D" id="3.30.429.10">
    <property type="entry name" value="Macrophage Migration Inhibitory Factor"/>
    <property type="match status" value="1"/>
</dbReference>
<feature type="region of interest" description="Disordered" evidence="13">
    <location>
        <begin position="23"/>
        <end position="47"/>
    </location>
</feature>